<protein>
    <submittedName>
        <fullName evidence="2">PAAR Repeat-Containing Protein</fullName>
    </submittedName>
</protein>
<dbReference type="Proteomes" id="UP000035016">
    <property type="component" value="Chromosome Chromosome"/>
</dbReference>
<proteinExistence type="predicted"/>
<feature type="compositionally biased region" description="Low complexity" evidence="1">
    <location>
        <begin position="10"/>
        <end position="25"/>
    </location>
</feature>
<sequence>MSLAHQQPVTAGPFAARRAGTTAPAPARPADHDRPPARGPETFRKECRMPAAARTGDPTSHGGLISTPPPVAAAVVARVLIGGRPAAVVGSLHACPMPPHAAMGPANVILPNPAALAAGTVLIGGVPAARMGDTTACGATVLAGAPNVQIGGGR</sequence>
<organism evidence="2 3">
    <name type="scientific">Streptomyces leeuwenhoekii</name>
    <dbReference type="NCBI Taxonomy" id="1437453"/>
    <lineage>
        <taxon>Bacteria</taxon>
        <taxon>Bacillati</taxon>
        <taxon>Actinomycetota</taxon>
        <taxon>Actinomycetes</taxon>
        <taxon>Kitasatosporales</taxon>
        <taxon>Streptomycetaceae</taxon>
        <taxon>Streptomyces</taxon>
    </lineage>
</organism>
<reference evidence="2 3" key="1">
    <citation type="submission" date="2015-02" db="EMBL/GenBank/DDBJ databases">
        <authorList>
            <person name="Gomez-Escribano P.J."/>
        </authorList>
    </citation>
    <scope>NUCLEOTIDE SEQUENCE [LARGE SCALE GENOMIC DNA]</scope>
    <source>
        <strain evidence="3">C34 (DSM 42122 / NRRL B-24963)</strain>
    </source>
</reference>
<name>A0A0F7VVZ2_STRLW</name>
<dbReference type="CDD" id="cd14739">
    <property type="entry name" value="PAAR_3"/>
    <property type="match status" value="1"/>
</dbReference>
<evidence type="ECO:0000313" key="2">
    <source>
        <dbReference type="EMBL" id="CQR61121.1"/>
    </source>
</evidence>
<dbReference type="EMBL" id="LN831790">
    <property type="protein sequence ID" value="CQR61121.1"/>
    <property type="molecule type" value="Genomic_DNA"/>
</dbReference>
<dbReference type="InterPro" id="IPR008727">
    <property type="entry name" value="PAAR_motif"/>
</dbReference>
<dbReference type="Gene3D" id="2.60.200.60">
    <property type="match status" value="1"/>
</dbReference>
<dbReference type="Pfam" id="PF05488">
    <property type="entry name" value="PAAR_motif"/>
    <property type="match status" value="1"/>
</dbReference>
<dbReference type="AlphaFoldDB" id="A0A0F7VVZ2"/>
<feature type="compositionally biased region" description="Basic and acidic residues" evidence="1">
    <location>
        <begin position="29"/>
        <end position="48"/>
    </location>
</feature>
<evidence type="ECO:0000313" key="3">
    <source>
        <dbReference type="Proteomes" id="UP000035016"/>
    </source>
</evidence>
<feature type="region of interest" description="Disordered" evidence="1">
    <location>
        <begin position="1"/>
        <end position="66"/>
    </location>
</feature>
<gene>
    <name evidence="2" type="primary">sle_16590</name>
</gene>
<evidence type="ECO:0000256" key="1">
    <source>
        <dbReference type="SAM" id="MobiDB-lite"/>
    </source>
</evidence>
<dbReference type="KEGG" id="sle:sle_16590"/>
<accession>A0A0F7VVZ2</accession>